<evidence type="ECO:0000313" key="2">
    <source>
        <dbReference type="Proteomes" id="UP000790709"/>
    </source>
</evidence>
<comment type="caution">
    <text evidence="1">The sequence shown here is derived from an EMBL/GenBank/DDBJ whole genome shotgun (WGS) entry which is preliminary data.</text>
</comment>
<name>A0ACB8AUN1_9AGAM</name>
<sequence length="497" mass="55649">MSEHANRLIAISGSTPGVLDPCQPHRVLRHPEATLSFVAFDPLTASGASQGGFTRMDYPQQHVVIESLPNGEQTWKFVPYASRDIMVADEGSWPRVINICGNLVFCSSDQWDIYKLDSAYECHVHAPPGLTAIFRKSPAAGENVACPPAPHDLRGQPPDGDLRHRCYERGGWKSDLQFNLQRSETAASAMSICTDAPAPPHGHDEPEHSPGAAKRQAPSELDSDRSRPSNKMFDHRSDYTKRSRDLSPATVQRKLNRIAHNRDQAKKKRRKRPVLSETTGYPFAKLDPQSQMEPCVPSGQAGSGEDTKDPSSNSRIHTDAEPATESKEAIGNLTNVQKMKPSKYDGADEDEGARTEVAKWRAARQQLEEESMEGRWTIARALNRYVALLEWCGKRPAGQRLRLDDIPWPTLTNPRAFSLEKVRWEAVEEFFSAAEARLGDYSGLIKESRRRLHPDRWQATLSHIKNIEDRDRALKAIETVAQVVASSYDQYKTVKDI</sequence>
<dbReference type="Proteomes" id="UP000790709">
    <property type="component" value="Unassembled WGS sequence"/>
</dbReference>
<accession>A0ACB8AUN1</accession>
<proteinExistence type="predicted"/>
<organism evidence="1 2">
    <name type="scientific">Leucogyrophana mollusca</name>
    <dbReference type="NCBI Taxonomy" id="85980"/>
    <lineage>
        <taxon>Eukaryota</taxon>
        <taxon>Fungi</taxon>
        <taxon>Dikarya</taxon>
        <taxon>Basidiomycota</taxon>
        <taxon>Agaricomycotina</taxon>
        <taxon>Agaricomycetes</taxon>
        <taxon>Agaricomycetidae</taxon>
        <taxon>Boletales</taxon>
        <taxon>Boletales incertae sedis</taxon>
        <taxon>Leucogyrophana</taxon>
    </lineage>
</organism>
<dbReference type="EMBL" id="MU267293">
    <property type="protein sequence ID" value="KAH7917080.1"/>
    <property type="molecule type" value="Genomic_DNA"/>
</dbReference>
<evidence type="ECO:0000313" key="1">
    <source>
        <dbReference type="EMBL" id="KAH7917080.1"/>
    </source>
</evidence>
<keyword evidence="2" id="KW-1185">Reference proteome</keyword>
<protein>
    <submittedName>
        <fullName evidence="1">Uncharacterized protein</fullName>
    </submittedName>
</protein>
<gene>
    <name evidence="1" type="ORF">BV22DRAFT_1135718</name>
</gene>
<reference evidence="1" key="1">
    <citation type="journal article" date="2021" name="New Phytol.">
        <title>Evolutionary innovations through gain and loss of genes in the ectomycorrhizal Boletales.</title>
        <authorList>
            <person name="Wu G."/>
            <person name="Miyauchi S."/>
            <person name="Morin E."/>
            <person name="Kuo A."/>
            <person name="Drula E."/>
            <person name="Varga T."/>
            <person name="Kohler A."/>
            <person name="Feng B."/>
            <person name="Cao Y."/>
            <person name="Lipzen A."/>
            <person name="Daum C."/>
            <person name="Hundley H."/>
            <person name="Pangilinan J."/>
            <person name="Johnson J."/>
            <person name="Barry K."/>
            <person name="LaButti K."/>
            <person name="Ng V."/>
            <person name="Ahrendt S."/>
            <person name="Min B."/>
            <person name="Choi I.G."/>
            <person name="Park H."/>
            <person name="Plett J.M."/>
            <person name="Magnuson J."/>
            <person name="Spatafora J.W."/>
            <person name="Nagy L.G."/>
            <person name="Henrissat B."/>
            <person name="Grigoriev I.V."/>
            <person name="Yang Z.L."/>
            <person name="Xu J."/>
            <person name="Martin F.M."/>
        </authorList>
    </citation>
    <scope>NUCLEOTIDE SEQUENCE</scope>
    <source>
        <strain evidence="1">KUC20120723A-06</strain>
    </source>
</reference>